<keyword evidence="10 12" id="KW-0040">ANK repeat</keyword>
<reference evidence="13 14" key="1">
    <citation type="submission" date="2024-04" db="EMBL/GenBank/DDBJ databases">
        <authorList>
            <person name="Rising A."/>
            <person name="Reimegard J."/>
            <person name="Sonavane S."/>
            <person name="Akerstrom W."/>
            <person name="Nylinder S."/>
            <person name="Hedman E."/>
            <person name="Kallberg Y."/>
        </authorList>
    </citation>
    <scope>NUCLEOTIDE SEQUENCE [LARGE SCALE GENOMIC DNA]</scope>
</reference>
<evidence type="ECO:0000256" key="8">
    <source>
        <dbReference type="ARBA" id="ARBA00022737"/>
    </source>
</evidence>
<proteinExistence type="predicted"/>
<evidence type="ECO:0000313" key="14">
    <source>
        <dbReference type="Proteomes" id="UP001497382"/>
    </source>
</evidence>
<keyword evidence="6" id="KW-0800">Toxin</keyword>
<dbReference type="GO" id="GO:0005576">
    <property type="term" value="C:extracellular region"/>
    <property type="evidence" value="ECO:0007669"/>
    <property type="project" value="UniProtKB-SubCell"/>
</dbReference>
<dbReference type="PROSITE" id="PS50088">
    <property type="entry name" value="ANK_REPEAT"/>
    <property type="match status" value="1"/>
</dbReference>
<dbReference type="GO" id="GO:0006887">
    <property type="term" value="P:exocytosis"/>
    <property type="evidence" value="ECO:0007669"/>
    <property type="project" value="UniProtKB-KW"/>
</dbReference>
<evidence type="ECO:0000256" key="3">
    <source>
        <dbReference type="ARBA" id="ARBA00022483"/>
    </source>
</evidence>
<dbReference type="GO" id="GO:0044218">
    <property type="term" value="C:other organism cell membrane"/>
    <property type="evidence" value="ECO:0007669"/>
    <property type="project" value="UniProtKB-KW"/>
</dbReference>
<sequence length="96" mass="10854">MEETKICISNGADLYGRDHNSQSSLHLAAKGPYLDLVKYVLKFNSCVNIQDDNGQTTLHAAVLKGRVITVEYFFTIYENGNWNQRCQWNDTSSCCS</sequence>
<evidence type="ECO:0000256" key="10">
    <source>
        <dbReference type="ARBA" id="ARBA00023043"/>
    </source>
</evidence>
<dbReference type="AlphaFoldDB" id="A0AAV2AFW0"/>
<evidence type="ECO:0000256" key="11">
    <source>
        <dbReference type="ARBA" id="ARBA00023298"/>
    </source>
</evidence>
<evidence type="ECO:0000256" key="7">
    <source>
        <dbReference type="ARBA" id="ARBA00022699"/>
    </source>
</evidence>
<dbReference type="Gene3D" id="1.25.40.20">
    <property type="entry name" value="Ankyrin repeat-containing domain"/>
    <property type="match status" value="1"/>
</dbReference>
<keyword evidence="14" id="KW-1185">Reference proteome</keyword>
<evidence type="ECO:0000313" key="13">
    <source>
        <dbReference type="EMBL" id="CAL1282807.1"/>
    </source>
</evidence>
<evidence type="ECO:0000256" key="1">
    <source>
        <dbReference type="ARBA" id="ARBA00004175"/>
    </source>
</evidence>
<dbReference type="SUPFAM" id="SSF48403">
    <property type="entry name" value="Ankyrin repeat"/>
    <property type="match status" value="1"/>
</dbReference>
<comment type="caution">
    <text evidence="13">The sequence shown here is derived from an EMBL/GenBank/DDBJ whole genome shotgun (WGS) entry which is preliminary data.</text>
</comment>
<evidence type="ECO:0000256" key="5">
    <source>
        <dbReference type="ARBA" id="ARBA00022537"/>
    </source>
</evidence>
<dbReference type="GO" id="GO:0044231">
    <property type="term" value="C:host cell presynaptic membrane"/>
    <property type="evidence" value="ECO:0007669"/>
    <property type="project" value="UniProtKB-KW"/>
</dbReference>
<feature type="repeat" description="ANK" evidence="12">
    <location>
        <begin position="20"/>
        <end position="52"/>
    </location>
</feature>
<keyword evidence="8" id="KW-0677">Repeat</keyword>
<keyword evidence="11" id="KW-1053">Target membrane</keyword>
<keyword evidence="11" id="KW-0472">Membrane</keyword>
<evidence type="ECO:0000256" key="4">
    <source>
        <dbReference type="ARBA" id="ARBA00022525"/>
    </source>
</evidence>
<evidence type="ECO:0000256" key="12">
    <source>
        <dbReference type="PROSITE-ProRule" id="PRU00023"/>
    </source>
</evidence>
<organism evidence="13 14">
    <name type="scientific">Larinioides sclopetarius</name>
    <dbReference type="NCBI Taxonomy" id="280406"/>
    <lineage>
        <taxon>Eukaryota</taxon>
        <taxon>Metazoa</taxon>
        <taxon>Ecdysozoa</taxon>
        <taxon>Arthropoda</taxon>
        <taxon>Chelicerata</taxon>
        <taxon>Arachnida</taxon>
        <taxon>Araneae</taxon>
        <taxon>Araneomorphae</taxon>
        <taxon>Entelegynae</taxon>
        <taxon>Araneoidea</taxon>
        <taxon>Araneidae</taxon>
        <taxon>Larinioides</taxon>
    </lineage>
</organism>
<keyword evidence="9" id="KW-0638">Presynaptic neurotoxin</keyword>
<comment type="subcellular location">
    <subcellularLocation>
        <location evidence="2">Secreted</location>
    </subcellularLocation>
    <subcellularLocation>
        <location evidence="1">Target cell membrane</location>
    </subcellularLocation>
</comment>
<accession>A0AAV2AFW0</accession>
<dbReference type="Pfam" id="PF12796">
    <property type="entry name" value="Ank_2"/>
    <property type="match status" value="1"/>
</dbReference>
<dbReference type="Proteomes" id="UP001497382">
    <property type="component" value="Unassembled WGS sequence"/>
</dbReference>
<keyword evidence="3" id="KW-0268">Exocytosis</keyword>
<keyword evidence="7" id="KW-0528">Neurotoxin</keyword>
<evidence type="ECO:0000256" key="2">
    <source>
        <dbReference type="ARBA" id="ARBA00004613"/>
    </source>
</evidence>
<dbReference type="InterPro" id="IPR002110">
    <property type="entry name" value="Ankyrin_rpt"/>
</dbReference>
<name>A0AAV2AFW0_9ARAC</name>
<dbReference type="GO" id="GO:0090729">
    <property type="term" value="F:toxin activity"/>
    <property type="evidence" value="ECO:0007669"/>
    <property type="project" value="UniProtKB-KW"/>
</dbReference>
<dbReference type="EMBL" id="CAXIEN010000160">
    <property type="protein sequence ID" value="CAL1282807.1"/>
    <property type="molecule type" value="Genomic_DNA"/>
</dbReference>
<dbReference type="PANTHER" id="PTHR24171">
    <property type="entry name" value="ANKYRIN REPEAT DOMAIN-CONTAINING PROTEIN 39-RELATED"/>
    <property type="match status" value="1"/>
</dbReference>
<keyword evidence="4" id="KW-0964">Secreted</keyword>
<dbReference type="InterPro" id="IPR036770">
    <property type="entry name" value="Ankyrin_rpt-contain_sf"/>
</dbReference>
<dbReference type="PANTHER" id="PTHR24171:SF9">
    <property type="entry name" value="ANKYRIN REPEAT DOMAIN-CONTAINING PROTEIN 39"/>
    <property type="match status" value="1"/>
</dbReference>
<protein>
    <submittedName>
        <fullName evidence="13">Uncharacterized protein</fullName>
    </submittedName>
</protein>
<evidence type="ECO:0000256" key="6">
    <source>
        <dbReference type="ARBA" id="ARBA00022656"/>
    </source>
</evidence>
<evidence type="ECO:0000256" key="9">
    <source>
        <dbReference type="ARBA" id="ARBA00023028"/>
    </source>
</evidence>
<gene>
    <name evidence="13" type="ORF">LARSCL_LOCUS12259</name>
</gene>
<keyword evidence="5" id="KW-1052">Target cell membrane</keyword>